<dbReference type="PROSITE" id="PS00107">
    <property type="entry name" value="PROTEIN_KINASE_ATP"/>
    <property type="match status" value="1"/>
</dbReference>
<dbReference type="SMART" id="SM00220">
    <property type="entry name" value="S_TKc"/>
    <property type="match status" value="1"/>
</dbReference>
<dbReference type="PROSITE" id="PS00108">
    <property type="entry name" value="PROTEIN_KINASE_ST"/>
    <property type="match status" value="1"/>
</dbReference>
<feature type="compositionally biased region" description="Basic and acidic residues" evidence="8">
    <location>
        <begin position="383"/>
        <end position="394"/>
    </location>
</feature>
<dbReference type="PROSITE" id="PS50011">
    <property type="entry name" value="PROTEIN_KINASE_DOM"/>
    <property type="match status" value="1"/>
</dbReference>
<dbReference type="InterPro" id="IPR008271">
    <property type="entry name" value="Ser/Thr_kinase_AS"/>
</dbReference>
<dbReference type="GO" id="GO:0005524">
    <property type="term" value="F:ATP binding"/>
    <property type="evidence" value="ECO:0007669"/>
    <property type="project" value="UniProtKB-UniRule"/>
</dbReference>
<feature type="region of interest" description="Disordered" evidence="8">
    <location>
        <begin position="377"/>
        <end position="479"/>
    </location>
</feature>
<evidence type="ECO:0000256" key="3">
    <source>
        <dbReference type="ARBA" id="ARBA00022679"/>
    </source>
</evidence>
<evidence type="ECO:0000256" key="7">
    <source>
        <dbReference type="PROSITE-ProRule" id="PRU10141"/>
    </source>
</evidence>
<evidence type="ECO:0000256" key="6">
    <source>
        <dbReference type="ARBA" id="ARBA00022840"/>
    </source>
</evidence>
<dbReference type="SUPFAM" id="SSF56112">
    <property type="entry name" value="Protein kinase-like (PK-like)"/>
    <property type="match status" value="1"/>
</dbReference>
<dbReference type="InterPro" id="IPR011009">
    <property type="entry name" value="Kinase-like_dom_sf"/>
</dbReference>
<keyword evidence="3" id="KW-0808">Transferase</keyword>
<evidence type="ECO:0000256" key="5">
    <source>
        <dbReference type="ARBA" id="ARBA00022777"/>
    </source>
</evidence>
<feature type="compositionally biased region" description="Basic and acidic residues" evidence="8">
    <location>
        <begin position="468"/>
        <end position="477"/>
    </location>
</feature>
<feature type="domain" description="Protein kinase" evidence="9">
    <location>
        <begin position="9"/>
        <end position="272"/>
    </location>
</feature>
<keyword evidence="1" id="KW-0723">Serine/threonine-protein kinase</keyword>
<evidence type="ECO:0000313" key="10">
    <source>
        <dbReference type="EMBL" id="GLR16070.1"/>
    </source>
</evidence>
<keyword evidence="6 7" id="KW-0067">ATP-binding</keyword>
<dbReference type="EMBL" id="BSOH01000003">
    <property type="protein sequence ID" value="GLR16070.1"/>
    <property type="molecule type" value="Genomic_DNA"/>
</dbReference>
<dbReference type="FunFam" id="3.30.200.20:FF:000042">
    <property type="entry name" value="Aurora kinase A"/>
    <property type="match status" value="1"/>
</dbReference>
<reference evidence="10" key="1">
    <citation type="journal article" date="2014" name="Int. J. Syst. Evol. Microbiol.">
        <title>Complete genome sequence of Corynebacterium casei LMG S-19264T (=DSM 44701T), isolated from a smear-ripened cheese.</title>
        <authorList>
            <consortium name="US DOE Joint Genome Institute (JGI-PGF)"/>
            <person name="Walter F."/>
            <person name="Albersmeier A."/>
            <person name="Kalinowski J."/>
            <person name="Ruckert C."/>
        </authorList>
    </citation>
    <scope>NUCLEOTIDE SEQUENCE</scope>
    <source>
        <strain evidence="10">NBRC 108769</strain>
    </source>
</reference>
<dbReference type="GO" id="GO:0004674">
    <property type="term" value="F:protein serine/threonine kinase activity"/>
    <property type="evidence" value="ECO:0007669"/>
    <property type="project" value="UniProtKB-KW"/>
</dbReference>
<dbReference type="CDD" id="cd14014">
    <property type="entry name" value="STKc_PknB_like"/>
    <property type="match status" value="1"/>
</dbReference>
<name>A0AA37SQX7_9BACT</name>
<dbReference type="Proteomes" id="UP001156666">
    <property type="component" value="Unassembled WGS sequence"/>
</dbReference>
<dbReference type="RefSeq" id="WP_235294713.1">
    <property type="nucleotide sequence ID" value="NZ_BSOH01000003.1"/>
</dbReference>
<dbReference type="InterPro" id="IPR000719">
    <property type="entry name" value="Prot_kinase_dom"/>
</dbReference>
<dbReference type="InterPro" id="IPR017441">
    <property type="entry name" value="Protein_kinase_ATP_BS"/>
</dbReference>
<feature type="compositionally biased region" description="Basic and acidic residues" evidence="8">
    <location>
        <begin position="431"/>
        <end position="442"/>
    </location>
</feature>
<protein>
    <recommendedName>
        <fullName evidence="9">Protein kinase domain-containing protein</fullName>
    </recommendedName>
</protein>
<accession>A0AA37SQX7</accession>
<keyword evidence="11" id="KW-1185">Reference proteome</keyword>
<evidence type="ECO:0000313" key="11">
    <source>
        <dbReference type="Proteomes" id="UP001156666"/>
    </source>
</evidence>
<feature type="binding site" evidence="7">
    <location>
        <position position="38"/>
    </location>
    <ligand>
        <name>ATP</name>
        <dbReference type="ChEBI" id="CHEBI:30616"/>
    </ligand>
</feature>
<keyword evidence="4 7" id="KW-0547">Nucleotide-binding</keyword>
<keyword evidence="2" id="KW-0597">Phosphoprotein</keyword>
<dbReference type="AlphaFoldDB" id="A0AA37SQX7"/>
<evidence type="ECO:0000256" key="2">
    <source>
        <dbReference type="ARBA" id="ARBA00022553"/>
    </source>
</evidence>
<proteinExistence type="predicted"/>
<dbReference type="Pfam" id="PF00069">
    <property type="entry name" value="Pkinase"/>
    <property type="match status" value="1"/>
</dbReference>
<feature type="compositionally biased region" description="Basic and acidic residues" evidence="8">
    <location>
        <begin position="405"/>
        <end position="424"/>
    </location>
</feature>
<dbReference type="Gene3D" id="1.10.510.10">
    <property type="entry name" value="Transferase(Phosphotransferase) domain 1"/>
    <property type="match status" value="1"/>
</dbReference>
<evidence type="ECO:0000259" key="9">
    <source>
        <dbReference type="PROSITE" id="PS50011"/>
    </source>
</evidence>
<evidence type="ECO:0000256" key="1">
    <source>
        <dbReference type="ARBA" id="ARBA00022527"/>
    </source>
</evidence>
<organism evidence="10 11">
    <name type="scientific">Portibacter lacus</name>
    <dbReference type="NCBI Taxonomy" id="1099794"/>
    <lineage>
        <taxon>Bacteria</taxon>
        <taxon>Pseudomonadati</taxon>
        <taxon>Bacteroidota</taxon>
        <taxon>Saprospiria</taxon>
        <taxon>Saprospirales</taxon>
        <taxon>Haliscomenobacteraceae</taxon>
        <taxon>Portibacter</taxon>
    </lineage>
</organism>
<evidence type="ECO:0000256" key="4">
    <source>
        <dbReference type="ARBA" id="ARBA00022741"/>
    </source>
</evidence>
<keyword evidence="5" id="KW-0418">Kinase</keyword>
<reference evidence="10" key="2">
    <citation type="submission" date="2023-01" db="EMBL/GenBank/DDBJ databases">
        <title>Draft genome sequence of Portibacter lacus strain NBRC 108769.</title>
        <authorList>
            <person name="Sun Q."/>
            <person name="Mori K."/>
        </authorList>
    </citation>
    <scope>NUCLEOTIDE SEQUENCE</scope>
    <source>
        <strain evidence="10">NBRC 108769</strain>
    </source>
</reference>
<gene>
    <name evidence="10" type="ORF">GCM10007940_06850</name>
</gene>
<dbReference type="PANTHER" id="PTHR24351">
    <property type="entry name" value="RIBOSOMAL PROTEIN S6 KINASE"/>
    <property type="match status" value="1"/>
</dbReference>
<sequence length="599" mass="67296">MIGSRIANFQIVEELGSGGMGTVYKARDINLKRFVAVKVLNQNLLKKDNNYKRFKNEAEISAQMNHPNVATLFNFIEADNKAYIIMEYVDGKTLEALLDEKGALNKKQCVDITIQILKGLSAAHRLNILHRDLKPANIMIDKHGFVKIMDFGIALMENTTRLTTQNKVIGTIEYMAPELFSGSLPTTGSDLYAVGIMLFEMLTGKSLFQADSEASLMYQILHNNPKIDLKPAKKSLESVVSKLVHKNIKKRYEHTSDVIIDLEKKLAKDPVVSPIKLPDLNPVFLRIKNKLRSKTNFLKLDNVVKISNNPAPKFDLFKFVNKRLLIACLLLSTVIILIASFSKPKPSKQISKLEVDSGVSLYPNNSVQQNIYEPEPIVYLDPDPSHKNDLEIEKNNLSPSKSKKTKDSELETKKVVTESVEPVKKPTNSPDADKQPEEEIKRTTVPATPEIEEKTEKLSPPEPSPSQPKERVEKSKTESVSVMLREQKISLLFNQSISSKSSELGQICMLQTNENIIIDGHIVIAKNAPVKAVVRKKRAGNNGKVKFGIVFKEVQAVNGKWITLKYPEYTDIQKDEVIFEKGRIVNNVTVQSSRLNINI</sequence>
<comment type="caution">
    <text evidence="10">The sequence shown here is derived from an EMBL/GenBank/DDBJ whole genome shotgun (WGS) entry which is preliminary data.</text>
</comment>
<evidence type="ECO:0000256" key="8">
    <source>
        <dbReference type="SAM" id="MobiDB-lite"/>
    </source>
</evidence>